<evidence type="ECO:0000313" key="4">
    <source>
        <dbReference type="EMBL" id="XBH16229.1"/>
    </source>
</evidence>
<evidence type="ECO:0000256" key="1">
    <source>
        <dbReference type="ARBA" id="ARBA00023125"/>
    </source>
</evidence>
<reference evidence="4" key="1">
    <citation type="submission" date="2023-03" db="EMBL/GenBank/DDBJ databases">
        <title>Edaphobacter sp.</title>
        <authorList>
            <person name="Huber K.J."/>
            <person name="Papendorf J."/>
            <person name="Pilke C."/>
            <person name="Bunk B."/>
            <person name="Sproeer C."/>
            <person name="Pester M."/>
        </authorList>
    </citation>
    <scope>NUCLEOTIDE SEQUENCE</scope>
    <source>
        <strain evidence="4">DSM 110680</strain>
    </source>
</reference>
<sequence length="210" mass="23364">MKNSGSDSCKRPYELGKRLEQMGRTKAAVLASARVQLESGGMREFSMESLAKASGVTRQTIHNLFGTRSGLLETLFDQIARDAGMERMREVMMTSDPHAMLDRFIAVFSNFWAKNSLLLKRIHGIAAIDPEFGEAVRARNHRRRTAATRVIERLDSGVQSKITNDKSERVACLVALTSFEFFDALVDSLGTVEAAEEQLPGLIKRAIRSD</sequence>
<dbReference type="SUPFAM" id="SSF46689">
    <property type="entry name" value="Homeodomain-like"/>
    <property type="match status" value="1"/>
</dbReference>
<dbReference type="InterPro" id="IPR009057">
    <property type="entry name" value="Homeodomain-like_sf"/>
</dbReference>
<dbReference type="AlphaFoldDB" id="A0AAU7DEX7"/>
<dbReference type="EMBL" id="CP121196">
    <property type="protein sequence ID" value="XBH16229.1"/>
    <property type="molecule type" value="Genomic_DNA"/>
</dbReference>
<dbReference type="RefSeq" id="WP_348261456.1">
    <property type="nucleotide sequence ID" value="NZ_CP121196.1"/>
</dbReference>
<dbReference type="GO" id="GO:0003677">
    <property type="term" value="F:DNA binding"/>
    <property type="evidence" value="ECO:0007669"/>
    <property type="project" value="UniProtKB-UniRule"/>
</dbReference>
<feature type="DNA-binding region" description="H-T-H motif" evidence="2">
    <location>
        <begin position="46"/>
        <end position="65"/>
    </location>
</feature>
<dbReference type="InterPro" id="IPR001647">
    <property type="entry name" value="HTH_TetR"/>
</dbReference>
<feature type="domain" description="HTH tetR-type" evidence="3">
    <location>
        <begin position="23"/>
        <end position="83"/>
    </location>
</feature>
<dbReference type="PROSITE" id="PS50977">
    <property type="entry name" value="HTH_TETR_2"/>
    <property type="match status" value="1"/>
</dbReference>
<dbReference type="Pfam" id="PF00440">
    <property type="entry name" value="TetR_N"/>
    <property type="match status" value="1"/>
</dbReference>
<dbReference type="Gene3D" id="1.10.357.10">
    <property type="entry name" value="Tetracycline Repressor, domain 2"/>
    <property type="match status" value="1"/>
</dbReference>
<name>A0AAU7DEX7_9BACT</name>
<proteinExistence type="predicted"/>
<protein>
    <submittedName>
        <fullName evidence="4">TetR/AcrR family transcriptional regulator</fullName>
    </submittedName>
</protein>
<organism evidence="4">
    <name type="scientific">Telmatobacter sp. DSM 110680</name>
    <dbReference type="NCBI Taxonomy" id="3036704"/>
    <lineage>
        <taxon>Bacteria</taxon>
        <taxon>Pseudomonadati</taxon>
        <taxon>Acidobacteriota</taxon>
        <taxon>Terriglobia</taxon>
        <taxon>Terriglobales</taxon>
        <taxon>Acidobacteriaceae</taxon>
        <taxon>Telmatobacter</taxon>
    </lineage>
</organism>
<evidence type="ECO:0000256" key="2">
    <source>
        <dbReference type="PROSITE-ProRule" id="PRU00335"/>
    </source>
</evidence>
<gene>
    <name evidence="4" type="ORF">P8935_16830</name>
</gene>
<accession>A0AAU7DEX7</accession>
<dbReference type="Gene3D" id="1.10.10.60">
    <property type="entry name" value="Homeodomain-like"/>
    <property type="match status" value="1"/>
</dbReference>
<keyword evidence="1 2" id="KW-0238">DNA-binding</keyword>
<evidence type="ECO:0000259" key="3">
    <source>
        <dbReference type="PROSITE" id="PS50977"/>
    </source>
</evidence>